<evidence type="ECO:0000313" key="2">
    <source>
        <dbReference type="Proteomes" id="UP000008220"/>
    </source>
</evidence>
<sequence length="45" mass="5326">MAYRTDCYVVNKSYKLDKEKVKKAFQIILNAKIKEELEKDKSTSK</sequence>
<keyword evidence="2" id="KW-1185">Reference proteome</keyword>
<evidence type="ECO:0000313" key="1">
    <source>
        <dbReference type="EMBL" id="ABK62102.1"/>
    </source>
</evidence>
<reference evidence="1 2" key="1">
    <citation type="journal article" date="2006" name="Nat. Biotechnol.">
        <title>The genome and transcriptomes of the anti-tumor agent Clostridium novyi-NT.</title>
        <authorList>
            <person name="Bettegowda C."/>
            <person name="Huang X."/>
            <person name="Lin J."/>
            <person name="Cheong I."/>
            <person name="Kohli M."/>
            <person name="Szabo S.A."/>
            <person name="Zhang X."/>
            <person name="Diaz L.A. Jr."/>
            <person name="Velculescu V.E."/>
            <person name="Parmigiani G."/>
            <person name="Kinzler K.W."/>
            <person name="Vogelstein B."/>
            <person name="Zhou S."/>
        </authorList>
    </citation>
    <scope>NUCLEOTIDE SEQUENCE [LARGE SCALE GENOMIC DNA]</scope>
    <source>
        <strain evidence="1 2">NT</strain>
    </source>
</reference>
<dbReference type="HOGENOM" id="CLU_3198163_0_0_9"/>
<protein>
    <submittedName>
        <fullName evidence="1">Uncharacterized protein</fullName>
    </submittedName>
</protein>
<dbReference type="STRING" id="386415.NT01CX_2198"/>
<dbReference type="KEGG" id="cno:NT01CX_2198"/>
<organism evidence="1 2">
    <name type="scientific">Clostridium novyi (strain NT)</name>
    <dbReference type="NCBI Taxonomy" id="386415"/>
    <lineage>
        <taxon>Bacteria</taxon>
        <taxon>Bacillati</taxon>
        <taxon>Bacillota</taxon>
        <taxon>Clostridia</taxon>
        <taxon>Eubacteriales</taxon>
        <taxon>Clostridiaceae</taxon>
        <taxon>Clostridium</taxon>
    </lineage>
</organism>
<dbReference type="EMBL" id="CP000382">
    <property type="protein sequence ID" value="ABK62102.1"/>
    <property type="molecule type" value="Genomic_DNA"/>
</dbReference>
<gene>
    <name evidence="1" type="ordered locus">NT01CX_2198</name>
</gene>
<dbReference type="AlphaFoldDB" id="A0Q0W9"/>
<proteinExistence type="predicted"/>
<dbReference type="Proteomes" id="UP000008220">
    <property type="component" value="Chromosome"/>
</dbReference>
<accession>A0Q0W9</accession>
<name>A0Q0W9_CLONN</name>
<dbReference type="RefSeq" id="WP_011722271.1">
    <property type="nucleotide sequence ID" value="NC_008593.1"/>
</dbReference>